<proteinExistence type="predicted"/>
<dbReference type="Gene3D" id="2.40.10.10">
    <property type="entry name" value="Trypsin-like serine proteases"/>
    <property type="match status" value="2"/>
</dbReference>
<accession>U6GQC3</accession>
<keyword evidence="8" id="KW-1185">Reference proteome</keyword>
<feature type="compositionally biased region" description="Low complexity" evidence="5">
    <location>
        <begin position="419"/>
        <end position="428"/>
    </location>
</feature>
<evidence type="ECO:0000313" key="8">
    <source>
        <dbReference type="Proteomes" id="UP000018201"/>
    </source>
</evidence>
<feature type="region of interest" description="Disordered" evidence="5">
    <location>
        <begin position="1941"/>
        <end position="1972"/>
    </location>
</feature>
<feature type="domain" description="Protease Do-like PDZ" evidence="6">
    <location>
        <begin position="3957"/>
        <end position="4092"/>
    </location>
</feature>
<dbReference type="Pfam" id="PF13365">
    <property type="entry name" value="Trypsin_2"/>
    <property type="match status" value="1"/>
</dbReference>
<dbReference type="EMBL" id="HG692143">
    <property type="protein sequence ID" value="CDI81767.1"/>
    <property type="molecule type" value="Genomic_DNA"/>
</dbReference>
<keyword evidence="4" id="KW-0175">Coiled coil</keyword>
<feature type="compositionally biased region" description="Low complexity" evidence="5">
    <location>
        <begin position="3263"/>
        <end position="3280"/>
    </location>
</feature>
<dbReference type="OrthoDB" id="4217619at2759"/>
<keyword evidence="1" id="KW-0645">Protease</keyword>
<dbReference type="InterPro" id="IPR046449">
    <property type="entry name" value="DEGP_PDZ_sf"/>
</dbReference>
<sequence length="4094" mass="424345">MESGSAPPLAAAVQTLRLLAAAPGASDSRKDLAKQELLRRIELLLQEQQVQQQEEQQQEQQQWHRQVQWDSQHTWPTQKEHVQQQHEWQQQREHQHGHQEQQQQDLQEWAWQWAGDATTQTEVLEQLEESLLLLCCQQPPPTLQQQLLRLLLLLVHSTGDCRVWHRVAARLLAAAGEGLRLSPSVSAPLAAAAAPPPTAAAAAAAAAGTNKVLSPLPPLLLCGELFKACPEALSPLLPLLVAVGSKLLQSHAAPAAATAVATAAAVAKTLRTAVAATGACGEALAGKLFNLTLACLRCSSNRRSSSRSSSSKTSSSTKGSSTQAAVEAAREALLLLQQVVWAFPRGVSPPLSDSLFSAIIVAAAPEPAAVAAATAAENEDILEEAQANVPYAAAALAALLAAKAVAGVQQQQQAKLQQQAKQQQKQQQSSDNTLHDPANLSPTSSSSADLASLSLGYCMTAAAARDAAAAATAAPATKGICSDVRSVEDAFTLLRKQWLLLHAGTGADAKKGLAVAAAAAKYIPVLQPQQQDPSPLHLKARQQALLRQVLAAAVPCLCRFLLRCLPAVSLVSISLKTLFTLLAQLTTAEPCCNCNKRGGASKGMQEQCVDSCSCCCNCSRNLPPAACCLSLETLHSQALVSHAAQQLLPLLQPRQQLDLVDCLSRAIAAAATGAATPQESTETGGSAGSSSSSGSFTHPLLLRAALNILEAAIVAAGDGGVVVAFPPSLHAAFVAVLTVKNPPQQTKQQQQQLHCAFWPAVQRQAAACLWRVRCLSRCPLLAIGALKLELLQAATAAAEEAIHAKNAQGQFAALWGACLGLAASVTAASPTELQQPATAAAAAALAHVKEDTDLNNMSDLLGLLARGGPEARACFFLLAETLLQLPHSAAGGSAAAATAAALNVGNEDTGQAALLQLGACCFLGSSRKALSLSDSSSTIRRLLHIAAKAWEAEGGPAVPQHTPEAAGPAAADTGPAAAAEMSAADTEAAAATKAAGKAEAKCLLLELTCAFKALAAFMRQQPAAPATAAGTHVDPVSDVVTLIIEASFVLCCCRCGSSNSKEHSLQAMAMCEEASSETQQQQQQQVCCRCFCRSSAAPVAVAHTGLEAAALEALSILPHVEIHCSNRQEQQQLLQMALAAVSIPAKAAPLFPAAAVACCINPAALAPAEALLAAPLEQLRQQQLLVQQLLLQQQQQGATDPALFIGCGAAADSLGGPTLWETQWRCVADVTAAAFNALRLPAFAVAATPAEAAASAAETGWRADYPPHVLRVLQGALLLRRLLLSCTICSPAAKAALQQTAWAACCSWGRQLPAAVSLDASAVRLSHRSSKLEPGKAGAACAAAAAHHRSSGGLKASRPQQLLQRFGLPRLKKKSFCAAEAGAFAAEACFAAEHDPSDFASESSQGSALQMGIVAAVLSGVFRTRPALLCSSTQQQQQQQQVSSSVVDTLWCCCEKGLATAPPFERLLYADTAGGLYCLLRTADLPQQQQQQGTTAETGLQAQQQQQGTTAETGLQAVNKHLDAFLQMPSDAGETGKQEAPLLMSSSRLCSVSLLAARLLPLVQSSGSSAAAAADGSSKRYRDLLQLALAATSSSEVAEEVVPASGDAAATAATKDIAATTSVSSSCALLCVIRFLGVALPAAASDAAALASSEAAGLVIESTVAARAAAKSPAGSTCPDNEEQLQQEKQTVLQEQLYRALQLAFLLRSSERQERQRKHAAAAATAGSGALLSATQDFISHAAKEASYLLSVSVQCAADSNSGSASSGIVLQVATAAPALRCLTALLWIQSSVLAAKTAAAASRGEESTLAAAALSLRALLPEAVAAAEFAIASPSLAVRREAARSLLSVFNPLEETIWGPIIATAAAAAPPEVVAAAAAPVAGDPQLAIFLFEALNSECDALQRQLLLQLLQQQEQHRQQKRLHRSRFVATSSATASAESQGLVWRPLPGGSAPATAQPHDESCDDMKESSDDKDCSLAEVQPIVCSTAAECLEMLLTLPELQQQQHWWSVPAPENKAKHTEARAATPAGSHFMDCLPLLVRAACELLRQGIRLQQQQRQRQSGLVSDGETALPRWGLRILLLLLQRLTGTSSDRTYIPLFPAQQLQQYEVSVSSAISALLRCYAASSSPEQLEMPETEAAAAVIAEALAATEGEMAIALQRAALLRLRAAATGGNACLDEENQQQQEQFQDLQQQQQLTAMALEVALSPWRLVGQLLLPLGDVAQSAAALVAATATTTPAAASCDWLLRRRLLLACQLVGYVAAAAAPTAKAAPSTPTAIATVFVELHEEWVAAIEPCAVPLALHLMARLLKWHRQRGQQGEQHHQEEQQQEEHQMLKGLALLCRPLSTGRSGRPAAAASVAFAALGAASRSNTAGKTAAAAGAVAAAGDSAAPMACYTVLNGLADVLLQPLEETAAASREHCLAAADLSEGAADVVCWRLELIGTLLLCLCFPVDPQPQPLDQLPQQQQQGEQIDEEDWGEDWLAADSPTNFAGAPAPASAAFISETPVEDSPVVSVRLYPDILRRACEAAGRLATLATEAVAAVPAGLEGHDHSAAAAATLASLPQQSRSPSHGGDEAETTAAAAAAVTPKAELAGATAAGDVAGRIVYCCVNLLWSLSAALQQNPAVLSEEAAALAFFAAVRDVSAAALRVPVDTEPPATEAAEDRPSGKLCGAALSLLQRGFSVAATTPSAGVAASAVSLLLSPLEVCGFPSRLCDGTANSVSPLEVMRLLRSLYEAAALAAVAAPDSFPCLVAAAAVSCLIPVLSPHPWAPPKDGSSSSTFNEDGKSNHLSRNELSTIEAQQNHPLRTLEAFLMELTPQNSSARNSAAGDTGGVLTLAAALVAIDALALTSGSWNSTALKEYVVQQQQLLQPEWCTRIRAALQRLSEFAYVVDAHGCRAALAAAAATETIDSEAASGTPSTTPKRKEQPEKTAGTEPTASANIAAADKGSGAADSALVLEKATTAATAAPVAQGETYTKAATGSLLPWPAPCQHAAAQLRGFLLRVARVCNQCAVAAPDSFPCLVAAAAVSCLIPVLSPHPWAPPQDGTSSNTFNKDGKSNHLSRNELSTIEAQQNHPLRTLEAFLMELSPQNSSARNSGHLSPLSETVVAALGSVIAGVLTLQGEADAAASERAPESGPSGADSAAAEPAAPAAAEPAAPAAAEPEATAAAEPEAPAAAEPEAPAAAEPAAPAAAEPAAPAAAPAAASNSEPTESAATESASQAPVLESAATDSPAPEPEAVVPPRESSETAPQVESAGAAEPSAAAAAVPGSTPARRVETPESSEAMRTAYLAAAASLLYIAVSRHPDVSARAIEAAAASHAGAATEVTESSAPAGSAQQVKAAIARLLQEEALGIEGRIPPTDPDLGSRTFGPMASRLLPRLSQQHQQPLRQALKHQMLLRQHVKQQKQNLLRDRISSSCCWVSTGAPRHITARNAEGAPRLSAVAASGPRFAAAAAARGSSHGLSSFPGRSLLPGGLRLSSGACSGLCTGSSRSSSSSSRDNRSGVWSPLRAAEPIAASTDELGCGAVDLNALCSSVVKVYSDFTDPNYALPWQMQRQGSSTGSGFIVHPSAGGGERIILTNAHCVAWNNRLHLRKHGSPIKFPARVLAVAHECDLAVLTVDNDDFWADTQGLLFGEMLDMGMLASAAAAAAAGATAMLLCVQIDAAINPGNSGGPALKGGRVVGVAFQGCDASAAQNVGYIVPWNVVRHLFMDLSRHRRYTGFPSAGVLFQQLENECMQEKLGVSKLKAEDLPAGVTASGILVTATDAVRSRNFLERAKAAADMLEAAGEAAESSAKEATAAKPEAAAPAVPAAAAVPAEDVSRGSAEGSPCAEGDPCQEGPLADHSVVAREAIAAVDAAAGAAVAAGKPSPSAAERKAMVHELLEQRIGLKPEDVVMAVDGADVAGDGTVHFRGMERVSVSHVISEKFMGETLSLTVLRNEKVQNVLDEFGPKFHERAPSSLLRPLTEVFATVEGEEPIVLAQILASDLTSGYSVRNCLLSTVDGVKVTNLRHLAQLLGIKTAQQQQQPRHEDQQQQHPNEFVTFVLEEKLQVVLHRGKAEAMLPEILKQHAIHRQTSDNL</sequence>
<dbReference type="GO" id="GO:0004252">
    <property type="term" value="F:serine-type endopeptidase activity"/>
    <property type="evidence" value="ECO:0007669"/>
    <property type="project" value="TreeGrafter"/>
</dbReference>
<keyword evidence="2" id="KW-0378">Hydrolase</keyword>
<organism evidence="7 8">
    <name type="scientific">Eimeria praecox</name>
    <dbReference type="NCBI Taxonomy" id="51316"/>
    <lineage>
        <taxon>Eukaryota</taxon>
        <taxon>Sar</taxon>
        <taxon>Alveolata</taxon>
        <taxon>Apicomplexa</taxon>
        <taxon>Conoidasida</taxon>
        <taxon>Coccidia</taxon>
        <taxon>Eucoccidiorida</taxon>
        <taxon>Eimeriorina</taxon>
        <taxon>Eimeriidae</taxon>
        <taxon>Eimeria</taxon>
    </lineage>
</organism>
<keyword evidence="3" id="KW-0720">Serine protease</keyword>
<dbReference type="VEuPathDB" id="ToxoDB:EPH_0052230"/>
<feature type="region of interest" description="Disordered" evidence="5">
    <location>
        <begin position="3824"/>
        <end position="3852"/>
    </location>
</feature>
<feature type="compositionally biased region" description="Low complexity" evidence="5">
    <location>
        <begin position="3144"/>
        <end position="3233"/>
    </location>
</feature>
<dbReference type="GO" id="GO:0006508">
    <property type="term" value="P:proteolysis"/>
    <property type="evidence" value="ECO:0007669"/>
    <property type="project" value="UniProtKB-KW"/>
</dbReference>
<dbReference type="Gene3D" id="3.20.190.20">
    <property type="match status" value="1"/>
</dbReference>
<dbReference type="InterPro" id="IPR043504">
    <property type="entry name" value="Peptidase_S1_PA_chymotrypsin"/>
</dbReference>
<evidence type="ECO:0000256" key="3">
    <source>
        <dbReference type="ARBA" id="ARBA00022825"/>
    </source>
</evidence>
<dbReference type="InterPro" id="IPR009003">
    <property type="entry name" value="Peptidase_S1_PA"/>
</dbReference>
<evidence type="ECO:0000259" key="6">
    <source>
        <dbReference type="Pfam" id="PF17815"/>
    </source>
</evidence>
<feature type="region of interest" description="Disordered" evidence="5">
    <location>
        <begin position="2917"/>
        <end position="2954"/>
    </location>
</feature>
<feature type="region of interest" description="Disordered" evidence="5">
    <location>
        <begin position="302"/>
        <end position="322"/>
    </location>
</feature>
<feature type="region of interest" description="Disordered" evidence="5">
    <location>
        <begin position="3135"/>
        <end position="3292"/>
    </location>
</feature>
<feature type="compositionally biased region" description="Basic and acidic residues" evidence="5">
    <location>
        <begin position="78"/>
        <end position="99"/>
    </location>
</feature>
<gene>
    <name evidence="7" type="ORF">EPH_0052230</name>
</gene>
<name>U6GQC3_9EIME</name>
<evidence type="ECO:0000313" key="7">
    <source>
        <dbReference type="EMBL" id="CDI81767.1"/>
    </source>
</evidence>
<feature type="compositionally biased region" description="Basic and acidic residues" evidence="5">
    <location>
        <begin position="1960"/>
        <end position="1972"/>
    </location>
</feature>
<dbReference type="Pfam" id="PF17815">
    <property type="entry name" value="PDZ_3"/>
    <property type="match status" value="1"/>
</dbReference>
<reference evidence="7" key="1">
    <citation type="submission" date="2013-10" db="EMBL/GenBank/DDBJ databases">
        <title>Genomic analysis of the causative agents of coccidiosis in chickens.</title>
        <authorList>
            <person name="Reid A.J."/>
            <person name="Blake D."/>
            <person name="Billington K."/>
            <person name="Browne H."/>
            <person name="Dunn M."/>
            <person name="Hung S."/>
            <person name="Kawahara F."/>
            <person name="Miranda-Saavedra D."/>
            <person name="Mourier T."/>
            <person name="Nagra H."/>
            <person name="Otto T.D."/>
            <person name="Rawlings N."/>
            <person name="Sanchez A."/>
            <person name="Sanders M."/>
            <person name="Subramaniam C."/>
            <person name="Tay Y."/>
            <person name="Dear P."/>
            <person name="Doerig C."/>
            <person name="Gruber A."/>
            <person name="Parkinson J."/>
            <person name="Shirley M."/>
            <person name="Wan K.L."/>
            <person name="Berriman M."/>
            <person name="Tomley F."/>
            <person name="Pain A."/>
        </authorList>
    </citation>
    <scope>NUCLEOTIDE SEQUENCE [LARGE SCALE GENOMIC DNA]</scope>
    <source>
        <strain evidence="7">Houghton</strain>
    </source>
</reference>
<feature type="region of interest" description="Disordered" evidence="5">
    <location>
        <begin position="954"/>
        <end position="977"/>
    </location>
</feature>
<feature type="compositionally biased region" description="Low complexity" evidence="5">
    <location>
        <begin position="962"/>
        <end position="977"/>
    </location>
</feature>
<feature type="region of interest" description="Disordered" evidence="5">
    <location>
        <begin position="419"/>
        <end position="446"/>
    </location>
</feature>
<feature type="region of interest" description="Disordered" evidence="5">
    <location>
        <begin position="74"/>
        <end position="103"/>
    </location>
</feature>
<evidence type="ECO:0000256" key="5">
    <source>
        <dbReference type="SAM" id="MobiDB-lite"/>
    </source>
</evidence>
<feature type="region of interest" description="Disordered" evidence="5">
    <location>
        <begin position="2568"/>
        <end position="2588"/>
    </location>
</feature>
<protein>
    <submittedName>
        <fullName evidence="7">Trypsin, putative</fullName>
    </submittedName>
</protein>
<dbReference type="InterPro" id="IPR041517">
    <property type="entry name" value="DEGP_PDZ"/>
</dbReference>
<dbReference type="SUPFAM" id="SSF50494">
    <property type="entry name" value="Trypsin-like serine proteases"/>
    <property type="match status" value="1"/>
</dbReference>
<evidence type="ECO:0000256" key="1">
    <source>
        <dbReference type="ARBA" id="ARBA00022670"/>
    </source>
</evidence>
<dbReference type="Proteomes" id="UP000018201">
    <property type="component" value="Unassembled WGS sequence"/>
</dbReference>
<reference evidence="7" key="2">
    <citation type="submission" date="2013-10" db="EMBL/GenBank/DDBJ databases">
        <authorList>
            <person name="Aslett M."/>
        </authorList>
    </citation>
    <scope>NUCLEOTIDE SEQUENCE [LARGE SCALE GENOMIC DNA]</scope>
    <source>
        <strain evidence="7">Houghton</strain>
    </source>
</reference>
<dbReference type="PANTHER" id="PTHR45980">
    <property type="match status" value="1"/>
</dbReference>
<dbReference type="PANTHER" id="PTHR45980:SF9">
    <property type="entry name" value="PROTEASE DO-LIKE 10, MITOCHONDRIAL-RELATED"/>
    <property type="match status" value="1"/>
</dbReference>
<evidence type="ECO:0000256" key="4">
    <source>
        <dbReference type="SAM" id="Coils"/>
    </source>
</evidence>
<evidence type="ECO:0000256" key="2">
    <source>
        <dbReference type="ARBA" id="ARBA00022801"/>
    </source>
</evidence>
<feature type="coiled-coil region" evidence="4">
    <location>
        <begin position="34"/>
        <end position="61"/>
    </location>
</feature>